<dbReference type="Proteomes" id="UP000186666">
    <property type="component" value="Unassembled WGS sequence"/>
</dbReference>
<evidence type="ECO:0000256" key="5">
    <source>
        <dbReference type="ARBA" id="ARBA00022840"/>
    </source>
</evidence>
<keyword evidence="13" id="KW-1185">Reference proteome</keyword>
<feature type="domain" description="NAD/GMP synthase" evidence="11">
    <location>
        <begin position="39"/>
        <end position="280"/>
    </location>
</feature>
<feature type="binding site" evidence="8">
    <location>
        <begin position="61"/>
        <end position="68"/>
    </location>
    <ligand>
        <name>ATP</name>
        <dbReference type="ChEBI" id="CHEBI:30616"/>
    </ligand>
</feature>
<dbReference type="CDD" id="cd00553">
    <property type="entry name" value="NAD_synthase"/>
    <property type="match status" value="1"/>
</dbReference>
<keyword evidence="7 8" id="KW-0520">NAD</keyword>
<accession>A0ABY1K8L5</accession>
<evidence type="ECO:0000256" key="4">
    <source>
        <dbReference type="ARBA" id="ARBA00022741"/>
    </source>
</evidence>
<evidence type="ECO:0000256" key="7">
    <source>
        <dbReference type="ARBA" id="ARBA00023027"/>
    </source>
</evidence>
<evidence type="ECO:0000256" key="2">
    <source>
        <dbReference type="ARBA" id="ARBA00022598"/>
    </source>
</evidence>
<dbReference type="EMBL" id="FTNK01000013">
    <property type="protein sequence ID" value="SIR41402.1"/>
    <property type="molecule type" value="Genomic_DNA"/>
</dbReference>
<dbReference type="HAMAP" id="MF_00193">
    <property type="entry name" value="NadE_ammonia_dep"/>
    <property type="match status" value="1"/>
</dbReference>
<evidence type="ECO:0000313" key="12">
    <source>
        <dbReference type="EMBL" id="SIR41402.1"/>
    </source>
</evidence>
<dbReference type="PANTHER" id="PTHR23090">
    <property type="entry name" value="NH 3 /GLUTAMINE-DEPENDENT NAD + SYNTHETASE"/>
    <property type="match status" value="1"/>
</dbReference>
<evidence type="ECO:0000259" key="11">
    <source>
        <dbReference type="Pfam" id="PF02540"/>
    </source>
</evidence>
<dbReference type="InterPro" id="IPR003694">
    <property type="entry name" value="NAD_synthase"/>
</dbReference>
<gene>
    <name evidence="8" type="primary">nadE</name>
    <name evidence="12" type="ORF">SAMN05421578_11368</name>
</gene>
<keyword evidence="5 8" id="KW-0067">ATP-binding</keyword>
<keyword evidence="2 8" id="KW-0436">Ligase</keyword>
<dbReference type="NCBIfam" id="TIGR00552">
    <property type="entry name" value="nadE"/>
    <property type="match status" value="1"/>
</dbReference>
<dbReference type="PANTHER" id="PTHR23090:SF7">
    <property type="entry name" value="NH(3)-DEPENDENT NAD(+) SYNTHETASE"/>
    <property type="match status" value="1"/>
</dbReference>
<evidence type="ECO:0000256" key="3">
    <source>
        <dbReference type="ARBA" id="ARBA00022723"/>
    </source>
</evidence>
<organism evidence="12 13">
    <name type="scientific">Paenibacillus macquariensis</name>
    <dbReference type="NCBI Taxonomy" id="948756"/>
    <lineage>
        <taxon>Bacteria</taxon>
        <taxon>Bacillati</taxon>
        <taxon>Bacillota</taxon>
        <taxon>Bacilli</taxon>
        <taxon>Bacillales</taxon>
        <taxon>Paenibacillaceae</taxon>
        <taxon>Paenibacillus</taxon>
    </lineage>
</organism>
<evidence type="ECO:0000256" key="1">
    <source>
        <dbReference type="ARBA" id="ARBA00005859"/>
    </source>
</evidence>
<dbReference type="EC" id="6.3.1.5" evidence="8 10"/>
<dbReference type="InterPro" id="IPR022310">
    <property type="entry name" value="NAD/GMP_synthase"/>
</dbReference>
<comment type="pathway">
    <text evidence="8">Cofactor biosynthesis; NAD(+) biosynthesis; NAD(+) from deamido-NAD(+) (ammonia route): step 1/1.</text>
</comment>
<comment type="catalytic activity">
    <reaction evidence="8 10">
        <text>deamido-NAD(+) + NH4(+) + ATP = AMP + diphosphate + NAD(+) + H(+)</text>
        <dbReference type="Rhea" id="RHEA:21188"/>
        <dbReference type="ChEBI" id="CHEBI:15378"/>
        <dbReference type="ChEBI" id="CHEBI:28938"/>
        <dbReference type="ChEBI" id="CHEBI:30616"/>
        <dbReference type="ChEBI" id="CHEBI:33019"/>
        <dbReference type="ChEBI" id="CHEBI:57540"/>
        <dbReference type="ChEBI" id="CHEBI:58437"/>
        <dbReference type="ChEBI" id="CHEBI:456215"/>
        <dbReference type="EC" id="6.3.1.5"/>
    </reaction>
</comment>
<dbReference type="NCBIfam" id="NF001979">
    <property type="entry name" value="PRK00768.1"/>
    <property type="match status" value="1"/>
</dbReference>
<evidence type="ECO:0000313" key="13">
    <source>
        <dbReference type="Proteomes" id="UP000186666"/>
    </source>
</evidence>
<sequence length="285" mass="31414">MNSRMKHIFRKGVRLRMSLQEQIIAELGVKPVINVESEVKERVAFLKNYVKNAGSTGLLIAISGGIDSAVAAGLCKLATDELSKETGKDYMTLGVFQPYGTQEDIDHSYATAKAFDLKHTVETNIEDAVTEVALEVEQGLKGMGIHRHISHKGKGNVKARTRMVMQYALSFELNLIVVGTDHASEAITGFYTKWGDGAVDITPLSSLNKRQVRQLAAFIGVPQSILDKAPTAGLWEGQTDEEELGLTYEENSDYLEGKEINAESRELLEGFYKRTAHKRNSIPGI</sequence>
<keyword evidence="6 8" id="KW-0460">Magnesium</keyword>
<evidence type="ECO:0000256" key="10">
    <source>
        <dbReference type="RuleBase" id="RU003812"/>
    </source>
</evidence>
<evidence type="ECO:0000256" key="6">
    <source>
        <dbReference type="ARBA" id="ARBA00022842"/>
    </source>
</evidence>
<feature type="binding site" evidence="8">
    <location>
        <position position="209"/>
    </location>
    <ligand>
        <name>ATP</name>
        <dbReference type="ChEBI" id="CHEBI:30616"/>
    </ligand>
</feature>
<comment type="function">
    <text evidence="8">Catalyzes the ATP-dependent amidation of deamido-NAD to form NAD. Uses ammonia as a nitrogen source.</text>
</comment>
<feature type="binding site" evidence="8">
    <location>
        <position position="200"/>
    </location>
    <ligand>
        <name>deamido-NAD(+)</name>
        <dbReference type="ChEBI" id="CHEBI:58437"/>
        <note>ligand shared between two neighboring subunits</note>
    </ligand>
</feature>
<keyword evidence="4 8" id="KW-0547">Nucleotide-binding</keyword>
<comment type="similarity">
    <text evidence="1 8 9">Belongs to the NAD synthetase family.</text>
</comment>
<evidence type="ECO:0000256" key="8">
    <source>
        <dbReference type="HAMAP-Rule" id="MF_00193"/>
    </source>
</evidence>
<feature type="binding site" evidence="8">
    <location>
        <position position="231"/>
    </location>
    <ligand>
        <name>ATP</name>
        <dbReference type="ChEBI" id="CHEBI:30616"/>
    </ligand>
</feature>
<name>A0ABY1K8L5_9BACL</name>
<feature type="binding site" description="in other chain" evidence="8">
    <location>
        <position position="160"/>
    </location>
    <ligand>
        <name>deamido-NAD(+)</name>
        <dbReference type="ChEBI" id="CHEBI:58437"/>
        <note>ligand shared between two neighboring subunits</note>
    </ligand>
</feature>
<dbReference type="Gene3D" id="3.40.50.620">
    <property type="entry name" value="HUPs"/>
    <property type="match status" value="1"/>
</dbReference>
<protein>
    <recommendedName>
        <fullName evidence="8 10">NH(3)-dependent NAD(+) synthetase</fullName>
        <ecNumber evidence="8 10">6.3.1.5</ecNumber>
    </recommendedName>
</protein>
<feature type="binding site" description="in other chain" evidence="8">
    <location>
        <begin position="277"/>
        <end position="278"/>
    </location>
    <ligand>
        <name>deamido-NAD(+)</name>
        <dbReference type="ChEBI" id="CHEBI:58437"/>
        <note>ligand shared between two neighboring subunits</note>
    </ligand>
</feature>
<proteinExistence type="inferred from homology"/>
<feature type="binding site" description="in other chain" evidence="8">
    <location>
        <position position="193"/>
    </location>
    <ligand>
        <name>deamido-NAD(+)</name>
        <dbReference type="ChEBI" id="CHEBI:58437"/>
        <note>ligand shared between two neighboring subunits</note>
    </ligand>
</feature>
<comment type="subunit">
    <text evidence="8">Homodimer.</text>
</comment>
<feature type="binding site" evidence="8">
    <location>
        <position position="180"/>
    </location>
    <ligand>
        <name>ATP</name>
        <dbReference type="ChEBI" id="CHEBI:30616"/>
    </ligand>
</feature>
<evidence type="ECO:0000256" key="9">
    <source>
        <dbReference type="RuleBase" id="RU003811"/>
    </source>
</evidence>
<feature type="binding site" evidence="8">
    <location>
        <position position="185"/>
    </location>
    <ligand>
        <name>Mg(2+)</name>
        <dbReference type="ChEBI" id="CHEBI:18420"/>
    </ligand>
</feature>
<dbReference type="SUPFAM" id="SSF52402">
    <property type="entry name" value="Adenine nucleotide alpha hydrolases-like"/>
    <property type="match status" value="1"/>
</dbReference>
<dbReference type="InterPro" id="IPR022926">
    <property type="entry name" value="NH(3)-dep_NAD(+)_synth"/>
</dbReference>
<dbReference type="InterPro" id="IPR014729">
    <property type="entry name" value="Rossmann-like_a/b/a_fold"/>
</dbReference>
<reference evidence="12 13" key="1">
    <citation type="submission" date="2017-01" db="EMBL/GenBank/DDBJ databases">
        <authorList>
            <person name="Varghese N."/>
            <person name="Submissions S."/>
        </authorList>
    </citation>
    <scope>NUCLEOTIDE SEQUENCE [LARGE SCALE GENOMIC DNA]</scope>
    <source>
        <strain evidence="12 13">ATCC 23464</strain>
    </source>
</reference>
<dbReference type="Pfam" id="PF02540">
    <property type="entry name" value="NAD_synthase"/>
    <property type="match status" value="1"/>
</dbReference>
<feature type="binding site" evidence="8">
    <location>
        <position position="67"/>
    </location>
    <ligand>
        <name>Mg(2+)</name>
        <dbReference type="ChEBI" id="CHEBI:18420"/>
    </ligand>
</feature>
<comment type="caution">
    <text evidence="12">The sequence shown here is derived from an EMBL/GenBank/DDBJ whole genome shotgun (WGS) entry which is preliminary data.</text>
</comment>
<keyword evidence="3 8" id="KW-0479">Metal-binding</keyword>